<evidence type="ECO:0000313" key="2">
    <source>
        <dbReference type="Proteomes" id="UP001501867"/>
    </source>
</evidence>
<proteinExistence type="predicted"/>
<evidence type="ECO:0000313" key="1">
    <source>
        <dbReference type="EMBL" id="GAA0291200.1"/>
    </source>
</evidence>
<name>A0ABN0VEI3_9ACTN</name>
<dbReference type="RefSeq" id="WP_344158850.1">
    <property type="nucleotide sequence ID" value="NZ_BAAABV010000015.1"/>
</dbReference>
<accession>A0ABN0VEI3</accession>
<gene>
    <name evidence="1" type="ORF">GCM10010302_32210</name>
</gene>
<dbReference type="Proteomes" id="UP001501867">
    <property type="component" value="Unassembled WGS sequence"/>
</dbReference>
<protein>
    <submittedName>
        <fullName evidence="1">Uncharacterized protein</fullName>
    </submittedName>
</protein>
<comment type="caution">
    <text evidence="1">The sequence shown here is derived from an EMBL/GenBank/DDBJ whole genome shotgun (WGS) entry which is preliminary data.</text>
</comment>
<sequence length="63" mass="7140">MGAFNDWRPGAYLLVPHTDGIRTVTVNLPAKSGHAFCYLGDSDHRFEEARRPPRRANHVLHNT</sequence>
<organism evidence="1 2">
    <name type="scientific">Streptomyces polychromogenes</name>
    <dbReference type="NCBI Taxonomy" id="67342"/>
    <lineage>
        <taxon>Bacteria</taxon>
        <taxon>Bacillati</taxon>
        <taxon>Actinomycetota</taxon>
        <taxon>Actinomycetes</taxon>
        <taxon>Kitasatosporales</taxon>
        <taxon>Streptomycetaceae</taxon>
        <taxon>Streptomyces</taxon>
    </lineage>
</organism>
<reference evidence="1 2" key="1">
    <citation type="journal article" date="2019" name="Int. J. Syst. Evol. Microbiol.">
        <title>The Global Catalogue of Microorganisms (GCM) 10K type strain sequencing project: providing services to taxonomists for standard genome sequencing and annotation.</title>
        <authorList>
            <consortium name="The Broad Institute Genomics Platform"/>
            <consortium name="The Broad Institute Genome Sequencing Center for Infectious Disease"/>
            <person name="Wu L."/>
            <person name="Ma J."/>
        </authorList>
    </citation>
    <scope>NUCLEOTIDE SEQUENCE [LARGE SCALE GENOMIC DNA]</scope>
    <source>
        <strain evidence="1 2">JCM 4505</strain>
    </source>
</reference>
<dbReference type="EMBL" id="BAAABV010000015">
    <property type="protein sequence ID" value="GAA0291200.1"/>
    <property type="molecule type" value="Genomic_DNA"/>
</dbReference>
<keyword evidence="2" id="KW-1185">Reference proteome</keyword>